<dbReference type="PANTHER" id="PTHR24421">
    <property type="entry name" value="NITRATE/NITRITE SENSOR PROTEIN NARX-RELATED"/>
    <property type="match status" value="1"/>
</dbReference>
<dbReference type="InterPro" id="IPR004358">
    <property type="entry name" value="Sig_transdc_His_kin-like_C"/>
</dbReference>
<dbReference type="Gene3D" id="1.20.5.1930">
    <property type="match status" value="1"/>
</dbReference>
<keyword evidence="11" id="KW-0408">Iron</keyword>
<evidence type="ECO:0000256" key="14">
    <source>
        <dbReference type="ARBA" id="ARBA00024827"/>
    </source>
</evidence>
<dbReference type="PIRSF" id="PIRSF037434">
    <property type="entry name" value="STHK_ChrS"/>
    <property type="match status" value="1"/>
</dbReference>
<dbReference type="PROSITE" id="PS50109">
    <property type="entry name" value="HIS_KIN"/>
    <property type="match status" value="1"/>
</dbReference>
<keyword evidence="13" id="KW-0411">Iron-sulfur</keyword>
<dbReference type="Pfam" id="PF07730">
    <property type="entry name" value="HisKA_3"/>
    <property type="match status" value="1"/>
</dbReference>
<evidence type="ECO:0000256" key="4">
    <source>
        <dbReference type="ARBA" id="ARBA00012438"/>
    </source>
</evidence>
<dbReference type="EC" id="2.7.13.3" evidence="4"/>
<organism evidence="18 19">
    <name type="scientific">Kribbella lupini</name>
    <dbReference type="NCBI Taxonomy" id="291602"/>
    <lineage>
        <taxon>Bacteria</taxon>
        <taxon>Bacillati</taxon>
        <taxon>Actinomycetota</taxon>
        <taxon>Actinomycetes</taxon>
        <taxon>Propionibacteriales</taxon>
        <taxon>Kribbellaceae</taxon>
        <taxon>Kribbella</taxon>
    </lineage>
</organism>
<comment type="catalytic activity">
    <reaction evidence="1">
        <text>ATP + protein L-histidine = ADP + protein N-phospho-L-histidine.</text>
        <dbReference type="EC" id="2.7.13.3"/>
    </reaction>
</comment>
<evidence type="ECO:0000259" key="17">
    <source>
        <dbReference type="PROSITE" id="PS50109"/>
    </source>
</evidence>
<dbReference type="Pfam" id="PF02518">
    <property type="entry name" value="HATPase_c"/>
    <property type="match status" value="1"/>
</dbReference>
<evidence type="ECO:0000256" key="3">
    <source>
        <dbReference type="ARBA" id="ARBA00004496"/>
    </source>
</evidence>
<evidence type="ECO:0000313" key="19">
    <source>
        <dbReference type="Proteomes" id="UP001500363"/>
    </source>
</evidence>
<keyword evidence="9" id="KW-0479">Metal-binding</keyword>
<keyword evidence="8" id="KW-0808">Transferase</keyword>
<dbReference type="CDD" id="cd16917">
    <property type="entry name" value="HATPase_UhpB-NarQ-NarX-like"/>
    <property type="match status" value="1"/>
</dbReference>
<evidence type="ECO:0000256" key="7">
    <source>
        <dbReference type="ARBA" id="ARBA00022490"/>
    </source>
</evidence>
<dbReference type="InterPro" id="IPR050482">
    <property type="entry name" value="Sensor_HK_TwoCompSys"/>
</dbReference>
<evidence type="ECO:0000256" key="9">
    <source>
        <dbReference type="ARBA" id="ARBA00022723"/>
    </source>
</evidence>
<dbReference type="InterPro" id="IPR005467">
    <property type="entry name" value="His_kinase_dom"/>
</dbReference>
<evidence type="ECO:0000256" key="8">
    <source>
        <dbReference type="ARBA" id="ARBA00022679"/>
    </source>
</evidence>
<keyword evidence="16" id="KW-1133">Transmembrane helix</keyword>
<keyword evidence="10 18" id="KW-0418">Kinase</keyword>
<dbReference type="PANTHER" id="PTHR24421:SF62">
    <property type="entry name" value="SENSORY TRANSDUCTION HISTIDINE KINASE"/>
    <property type="match status" value="1"/>
</dbReference>
<keyword evidence="12" id="KW-0902">Two-component regulatory system</keyword>
<dbReference type="EMBL" id="BAAANC010000001">
    <property type="protein sequence ID" value="GAA1512778.1"/>
    <property type="molecule type" value="Genomic_DNA"/>
</dbReference>
<feature type="transmembrane region" description="Helical" evidence="16">
    <location>
        <begin position="46"/>
        <end position="64"/>
    </location>
</feature>
<evidence type="ECO:0000256" key="6">
    <source>
        <dbReference type="ARBA" id="ARBA00022485"/>
    </source>
</evidence>
<feature type="transmembrane region" description="Helical" evidence="16">
    <location>
        <begin position="76"/>
        <end position="93"/>
    </location>
</feature>
<evidence type="ECO:0000256" key="11">
    <source>
        <dbReference type="ARBA" id="ARBA00023004"/>
    </source>
</evidence>
<dbReference type="InterPro" id="IPR011712">
    <property type="entry name" value="Sig_transdc_His_kin_sub3_dim/P"/>
</dbReference>
<evidence type="ECO:0000256" key="1">
    <source>
        <dbReference type="ARBA" id="ARBA00000085"/>
    </source>
</evidence>
<accession>A0ABP4KYE0</accession>
<evidence type="ECO:0000256" key="16">
    <source>
        <dbReference type="SAM" id="Phobius"/>
    </source>
</evidence>
<comment type="function">
    <text evidence="14">Member of the two-component regulatory system NreB/NreC involved in the control of dissimilatory nitrate/nitrite reduction in response to oxygen. NreB functions as a direct oxygen sensor histidine kinase which is autophosphorylated, in the absence of oxygen, probably at the conserved histidine residue, and transfers its phosphate group probably to a conserved aspartate residue of NreC. NreB/NreC activates the expression of the nitrate (narGHJI) and nitrite (nir) reductase operons, as well as the putative nitrate transporter gene narT.</text>
</comment>
<dbReference type="SMART" id="SM00387">
    <property type="entry name" value="HATPase_c"/>
    <property type="match status" value="1"/>
</dbReference>
<comment type="subcellular location">
    <subcellularLocation>
        <location evidence="3">Cytoplasm</location>
    </subcellularLocation>
</comment>
<evidence type="ECO:0000256" key="15">
    <source>
        <dbReference type="ARBA" id="ARBA00030800"/>
    </source>
</evidence>
<feature type="transmembrane region" description="Helical" evidence="16">
    <location>
        <begin position="16"/>
        <end position="34"/>
    </location>
</feature>
<evidence type="ECO:0000256" key="5">
    <source>
        <dbReference type="ARBA" id="ARBA00017322"/>
    </source>
</evidence>
<proteinExistence type="predicted"/>
<evidence type="ECO:0000256" key="10">
    <source>
        <dbReference type="ARBA" id="ARBA00022777"/>
    </source>
</evidence>
<feature type="transmembrane region" description="Helical" evidence="16">
    <location>
        <begin position="145"/>
        <end position="167"/>
    </location>
</feature>
<dbReference type="GO" id="GO:0016301">
    <property type="term" value="F:kinase activity"/>
    <property type="evidence" value="ECO:0007669"/>
    <property type="project" value="UniProtKB-KW"/>
</dbReference>
<comment type="cofactor">
    <cofactor evidence="2">
        <name>[4Fe-4S] cluster</name>
        <dbReference type="ChEBI" id="CHEBI:49883"/>
    </cofactor>
</comment>
<dbReference type="InterPro" id="IPR017205">
    <property type="entry name" value="Sig_transdc_His_kinase_ChrS"/>
</dbReference>
<evidence type="ECO:0000256" key="12">
    <source>
        <dbReference type="ARBA" id="ARBA00023012"/>
    </source>
</evidence>
<gene>
    <name evidence="18" type="ORF">GCM10009741_08050</name>
</gene>
<keyword evidence="19" id="KW-1185">Reference proteome</keyword>
<dbReference type="Proteomes" id="UP001500363">
    <property type="component" value="Unassembled WGS sequence"/>
</dbReference>
<keyword evidence="6" id="KW-0004">4Fe-4S</keyword>
<keyword evidence="7" id="KW-0963">Cytoplasm</keyword>
<reference evidence="19" key="1">
    <citation type="journal article" date="2019" name="Int. J. Syst. Evol. Microbiol.">
        <title>The Global Catalogue of Microorganisms (GCM) 10K type strain sequencing project: providing services to taxonomists for standard genome sequencing and annotation.</title>
        <authorList>
            <consortium name="The Broad Institute Genomics Platform"/>
            <consortium name="The Broad Institute Genome Sequencing Center for Infectious Disease"/>
            <person name="Wu L."/>
            <person name="Ma J."/>
        </authorList>
    </citation>
    <scope>NUCLEOTIDE SEQUENCE [LARGE SCALE GENOMIC DNA]</scope>
    <source>
        <strain evidence="19">JCM 14303</strain>
    </source>
</reference>
<dbReference type="PRINTS" id="PR00344">
    <property type="entry name" value="BCTRLSENSOR"/>
</dbReference>
<keyword evidence="16" id="KW-0812">Transmembrane</keyword>
<dbReference type="InterPro" id="IPR036890">
    <property type="entry name" value="HATPase_C_sf"/>
</dbReference>
<feature type="domain" description="Histidine kinase" evidence="17">
    <location>
        <begin position="325"/>
        <end position="410"/>
    </location>
</feature>
<evidence type="ECO:0000256" key="2">
    <source>
        <dbReference type="ARBA" id="ARBA00001966"/>
    </source>
</evidence>
<evidence type="ECO:0000313" key="18">
    <source>
        <dbReference type="EMBL" id="GAA1512778.1"/>
    </source>
</evidence>
<evidence type="ECO:0000256" key="13">
    <source>
        <dbReference type="ARBA" id="ARBA00023014"/>
    </source>
</evidence>
<feature type="transmembrane region" description="Helical" evidence="16">
    <location>
        <begin position="98"/>
        <end position="117"/>
    </location>
</feature>
<sequence>MSGATPRLFWAREPRWYPMVTVAPYVLLVLLAGYTVAAEWGDSRAVVIDLVLCGVLAAWMVWMFTLHPDWRERPGVMVVFVAGVLVLMAVLILRAPWFGFFCIAGYAYTFAVLPWPWRLAGAAGVAVLAGTSQMHGVPKSTAFELTTYVLVVAINVIAICVAAWIFWNSDEHNKQRKLALAELGEANRRLEASLAENAELHDRLVAQAREAGMLDERQRMAREIHDTLAQGLTGIITQLQAAEHAADQPAGWRRHVEAATGLARESLSEARRSVHALRPEALEVARLGEALATVAERWSALQGVPVQVTTTGTPRPLSAEAEAALLRTAQEALANVAKHAGADRVGVTLSYLDEQVALDIRDNGRGFAPGAGGGFGLVGMRERAEALAGSLQIESEPGGTAISVSLPTGGNS</sequence>
<dbReference type="SUPFAM" id="SSF55874">
    <property type="entry name" value="ATPase domain of HSP90 chaperone/DNA topoisomerase II/histidine kinase"/>
    <property type="match status" value="1"/>
</dbReference>
<name>A0ABP4KYE0_9ACTN</name>
<dbReference type="InterPro" id="IPR003594">
    <property type="entry name" value="HATPase_dom"/>
</dbReference>
<dbReference type="Gene3D" id="3.30.565.10">
    <property type="entry name" value="Histidine kinase-like ATPase, C-terminal domain"/>
    <property type="match status" value="1"/>
</dbReference>
<comment type="caution">
    <text evidence="18">The sequence shown here is derived from an EMBL/GenBank/DDBJ whole genome shotgun (WGS) entry which is preliminary data.</text>
</comment>
<dbReference type="RefSeq" id="WP_344169477.1">
    <property type="nucleotide sequence ID" value="NZ_BAAANC010000001.1"/>
</dbReference>
<keyword evidence="16" id="KW-0472">Membrane</keyword>
<protein>
    <recommendedName>
        <fullName evidence="5">Oxygen sensor histidine kinase NreB</fullName>
        <ecNumber evidence="4">2.7.13.3</ecNumber>
    </recommendedName>
    <alternativeName>
        <fullName evidence="15">Nitrogen regulation protein B</fullName>
    </alternativeName>
</protein>